<name>A0A830CUV8_9LAMI</name>
<dbReference type="OrthoDB" id="2020544at2759"/>
<dbReference type="PANTHER" id="PTHR31730:SF2">
    <property type="entry name" value="PROTEIN PSK SIMULATOR 3"/>
    <property type="match status" value="1"/>
</dbReference>
<feature type="compositionally biased region" description="Polar residues" evidence="1">
    <location>
        <begin position="1"/>
        <end position="10"/>
    </location>
</feature>
<evidence type="ECO:0000259" key="2">
    <source>
        <dbReference type="Pfam" id="PF05003"/>
    </source>
</evidence>
<dbReference type="Pfam" id="PF11961">
    <property type="entry name" value="DUF3475"/>
    <property type="match status" value="1"/>
</dbReference>
<feature type="region of interest" description="Disordered" evidence="1">
    <location>
        <begin position="1"/>
        <end position="65"/>
    </location>
</feature>
<dbReference type="InterPro" id="IPR045021">
    <property type="entry name" value="PSI1/2/3"/>
</dbReference>
<feature type="domain" description="DUF3475" evidence="3">
    <location>
        <begin position="142"/>
        <end position="198"/>
    </location>
</feature>
<feature type="compositionally biased region" description="Polar residues" evidence="1">
    <location>
        <begin position="25"/>
        <end position="34"/>
    </location>
</feature>
<dbReference type="EMBL" id="BMAC01000855">
    <property type="protein sequence ID" value="GFQ03671.1"/>
    <property type="molecule type" value="Genomic_DNA"/>
</dbReference>
<dbReference type="PANTHER" id="PTHR31730">
    <property type="entry name" value="OS01G0873900 PROTEIN"/>
    <property type="match status" value="1"/>
</dbReference>
<dbReference type="AlphaFoldDB" id="A0A830CUV8"/>
<gene>
    <name evidence="4" type="ORF">PHJA_002510900</name>
</gene>
<keyword evidence="5" id="KW-1185">Reference proteome</keyword>
<evidence type="ECO:0000313" key="4">
    <source>
        <dbReference type="EMBL" id="GFQ03671.1"/>
    </source>
</evidence>
<comment type="caution">
    <text evidence="4">The sequence shown here is derived from an EMBL/GenBank/DDBJ whole genome shotgun (WGS) entry which is preliminary data.</text>
</comment>
<sequence>MGGLSSKQTPKPNPYYAGKIRSQEKQQINNSNDLMAQVTEEESMENQIADKESTTLSARPGSVDDDDEFYDGIPQYWRSRSLRVTKVSEVSGLLRRAGSVGLERAVAVLDTLGSSVTDLNVTGGFVSRATNKGKNKNNELSIVAFEVANTIVKGSNLMQSLSQRSVRKLKEDVFPAEGVRLLISEDENELLSIVAEDKREELRIFSEEIVRFGNRCKDPQRCSDRNPKKQSKEVAESMMLQMLTLVQLTAELYQELHTLDIIEQEYQRDNRVMSLNLLAMEMKSQRKQVKNLKKKSLWSRNMEKVMGKLVDIVLFLNQEISDTFGNPAAESEAPEKGSSTGQQKLGPAGLALHYANIILLIDSIVDHSSSVPPNSRDTLYQSLPPNLEDCLRSKLQTFQLEEELTVEEIKAEMEKTLHWLVPVATNTAIAHHGFGWVGEWANTRSEQHRRTAGSIDFMRVQTLHHADIKKTEAYIIDLLVWLNYLVNRSKISANRQVNRSDDP</sequence>
<proteinExistence type="predicted"/>
<evidence type="ECO:0000313" key="5">
    <source>
        <dbReference type="Proteomes" id="UP000653305"/>
    </source>
</evidence>
<evidence type="ECO:0000256" key="1">
    <source>
        <dbReference type="SAM" id="MobiDB-lite"/>
    </source>
</evidence>
<reference evidence="4" key="1">
    <citation type="submission" date="2020-07" db="EMBL/GenBank/DDBJ databases">
        <title>Ethylene signaling mediates host invasion by parasitic plants.</title>
        <authorList>
            <person name="Yoshida S."/>
        </authorList>
    </citation>
    <scope>NUCLEOTIDE SEQUENCE</scope>
    <source>
        <strain evidence="4">Okayama</strain>
    </source>
</reference>
<dbReference type="InterPro" id="IPR007700">
    <property type="entry name" value="DUF668"/>
</dbReference>
<dbReference type="Proteomes" id="UP000653305">
    <property type="component" value="Unassembled WGS sequence"/>
</dbReference>
<organism evidence="4 5">
    <name type="scientific">Phtheirospermum japonicum</name>
    <dbReference type="NCBI Taxonomy" id="374723"/>
    <lineage>
        <taxon>Eukaryota</taxon>
        <taxon>Viridiplantae</taxon>
        <taxon>Streptophyta</taxon>
        <taxon>Embryophyta</taxon>
        <taxon>Tracheophyta</taxon>
        <taxon>Spermatophyta</taxon>
        <taxon>Magnoliopsida</taxon>
        <taxon>eudicotyledons</taxon>
        <taxon>Gunneridae</taxon>
        <taxon>Pentapetalae</taxon>
        <taxon>asterids</taxon>
        <taxon>lamiids</taxon>
        <taxon>Lamiales</taxon>
        <taxon>Orobanchaceae</taxon>
        <taxon>Orobanchaceae incertae sedis</taxon>
        <taxon>Phtheirospermum</taxon>
    </lineage>
</organism>
<dbReference type="GO" id="GO:0045927">
    <property type="term" value="P:positive regulation of growth"/>
    <property type="evidence" value="ECO:0007669"/>
    <property type="project" value="InterPro"/>
</dbReference>
<dbReference type="Pfam" id="PF05003">
    <property type="entry name" value="DUF668"/>
    <property type="match status" value="1"/>
</dbReference>
<protein>
    <submittedName>
        <fullName evidence="4">F-box protein at5g39450</fullName>
    </submittedName>
</protein>
<dbReference type="InterPro" id="IPR021864">
    <property type="entry name" value="DUF3475"/>
</dbReference>
<evidence type="ECO:0000259" key="3">
    <source>
        <dbReference type="Pfam" id="PF11961"/>
    </source>
</evidence>
<feature type="domain" description="DUF668" evidence="2">
    <location>
        <begin position="345"/>
        <end position="427"/>
    </location>
</feature>
<accession>A0A830CUV8</accession>